<dbReference type="RefSeq" id="WP_224581102.1">
    <property type="nucleotide sequence ID" value="NZ_CP096254.1"/>
</dbReference>
<sequence length="91" mass="10438">MFTPDEIGAKLVQIELSQSERNVDVLKDDGFLLESPAAVAECVLQFILVKELLTAPSSVLRDRMANYFSMWRAAHHQNRQHFRWGRKVPPS</sequence>
<keyword evidence="1" id="KW-0614">Plasmid</keyword>
<gene>
    <name evidence="1" type="ORF">HAP41_0000049875</name>
</gene>
<dbReference type="Proteomes" id="UP000551709">
    <property type="component" value="Plasmid pBb1S5b"/>
</dbReference>
<organism evidence="1 2">
    <name type="scientific">Bradyrhizobium barranii subsp. apii</name>
    <dbReference type="NCBI Taxonomy" id="2819348"/>
    <lineage>
        <taxon>Bacteria</taxon>
        <taxon>Pseudomonadati</taxon>
        <taxon>Pseudomonadota</taxon>
        <taxon>Alphaproteobacteria</taxon>
        <taxon>Hyphomicrobiales</taxon>
        <taxon>Nitrobacteraceae</taxon>
        <taxon>Bradyrhizobium</taxon>
        <taxon>Bradyrhizobium barranii</taxon>
    </lineage>
</organism>
<evidence type="ECO:0000313" key="1">
    <source>
        <dbReference type="EMBL" id="UPT92412.1"/>
    </source>
</evidence>
<accession>A0A8T5VMA1</accession>
<dbReference type="AlphaFoldDB" id="A0A8T5VMA1"/>
<dbReference type="EMBL" id="CP096257">
    <property type="protein sequence ID" value="UPT92412.1"/>
    <property type="molecule type" value="Genomic_DNA"/>
</dbReference>
<name>A0A8T5VMA1_9BRAD</name>
<reference evidence="1" key="1">
    <citation type="journal article" date="2017" name="Syst. Appl. Microbiol.">
        <title>Soybeans inoculated with root zone soils of Canadian native legumes harbour diverse and novel Bradyrhizobium spp. that possess agricultural potential.</title>
        <authorList>
            <person name="Bromfield E.S.P."/>
            <person name="Cloutier S."/>
            <person name="Tambong J.T."/>
            <person name="Tran Thi T.V."/>
        </authorList>
    </citation>
    <scope>NUCLEOTIDE SEQUENCE</scope>
    <source>
        <strain evidence="1">1S5</strain>
    </source>
</reference>
<protein>
    <submittedName>
        <fullName evidence="1">Uncharacterized protein</fullName>
    </submittedName>
</protein>
<evidence type="ECO:0000313" key="2">
    <source>
        <dbReference type="Proteomes" id="UP000551709"/>
    </source>
</evidence>
<reference evidence="1" key="2">
    <citation type="submission" date="2022-04" db="EMBL/GenBank/DDBJ databases">
        <authorList>
            <person name="Bromfield E.S.P."/>
            <person name="Cloutier S."/>
        </authorList>
    </citation>
    <scope>NUCLEOTIDE SEQUENCE</scope>
    <source>
        <strain evidence="1">1S5</strain>
        <plasmid evidence="1">pBb1S5b</plasmid>
    </source>
</reference>
<geneLocation type="plasmid" evidence="1 2">
    <name>pBb1S5b</name>
</geneLocation>
<proteinExistence type="predicted"/>